<organism evidence="4 5">
    <name type="scientific">Hyaloscypha variabilis (strain UAMH 11265 / GT02V1 / F)</name>
    <name type="common">Meliniomyces variabilis</name>
    <dbReference type="NCBI Taxonomy" id="1149755"/>
    <lineage>
        <taxon>Eukaryota</taxon>
        <taxon>Fungi</taxon>
        <taxon>Dikarya</taxon>
        <taxon>Ascomycota</taxon>
        <taxon>Pezizomycotina</taxon>
        <taxon>Leotiomycetes</taxon>
        <taxon>Helotiales</taxon>
        <taxon>Hyaloscyphaceae</taxon>
        <taxon>Hyaloscypha</taxon>
        <taxon>Hyaloscypha variabilis</taxon>
    </lineage>
</organism>
<evidence type="ECO:0000256" key="3">
    <source>
        <dbReference type="SAM" id="SignalP"/>
    </source>
</evidence>
<name>A0A2J6RUP1_HYAVF</name>
<keyword evidence="2" id="KW-1133">Transmembrane helix</keyword>
<evidence type="ECO:0000256" key="1">
    <source>
        <dbReference type="SAM" id="MobiDB-lite"/>
    </source>
</evidence>
<keyword evidence="5" id="KW-1185">Reference proteome</keyword>
<feature type="transmembrane region" description="Helical" evidence="2">
    <location>
        <begin position="201"/>
        <end position="223"/>
    </location>
</feature>
<dbReference type="OrthoDB" id="5427398at2759"/>
<sequence>MRSKMTFLDFISNFLVLLLLSDRALAQAGELSLFFDASCTELSTVLPKVSLALSTCMVPTGVYGVVIDLYPACPSSGNASMIMYKDTGCAQETSGFLQDKCSWYFVTFAIPSLMFTCDEPATDPQPTSTFTADATQIAGVATSQAGGPQSTGSGTTSTKDSTPTTNGASSSPTSGSGGDSGGSSGSAGNTGSSGLATSDKIAIGVGLGVGVPTILISLAAWLWPR</sequence>
<dbReference type="AlphaFoldDB" id="A0A2J6RUP1"/>
<feature type="chain" id="PRO_5014440815" evidence="3">
    <location>
        <begin position="27"/>
        <end position="225"/>
    </location>
</feature>
<feature type="signal peptide" evidence="3">
    <location>
        <begin position="1"/>
        <end position="26"/>
    </location>
</feature>
<feature type="compositionally biased region" description="Low complexity" evidence="1">
    <location>
        <begin position="142"/>
        <end position="174"/>
    </location>
</feature>
<keyword evidence="3" id="KW-0732">Signal</keyword>
<keyword evidence="2" id="KW-0472">Membrane</keyword>
<dbReference type="Proteomes" id="UP000235786">
    <property type="component" value="Unassembled WGS sequence"/>
</dbReference>
<dbReference type="EMBL" id="KZ613943">
    <property type="protein sequence ID" value="PMD42237.1"/>
    <property type="molecule type" value="Genomic_DNA"/>
</dbReference>
<evidence type="ECO:0000256" key="2">
    <source>
        <dbReference type="SAM" id="Phobius"/>
    </source>
</evidence>
<protein>
    <submittedName>
        <fullName evidence="4">Uncharacterized protein</fullName>
    </submittedName>
</protein>
<evidence type="ECO:0000313" key="4">
    <source>
        <dbReference type="EMBL" id="PMD42237.1"/>
    </source>
</evidence>
<proteinExistence type="predicted"/>
<reference evidence="4 5" key="1">
    <citation type="submission" date="2016-04" db="EMBL/GenBank/DDBJ databases">
        <title>A degradative enzymes factory behind the ericoid mycorrhizal symbiosis.</title>
        <authorList>
            <consortium name="DOE Joint Genome Institute"/>
            <person name="Martino E."/>
            <person name="Morin E."/>
            <person name="Grelet G."/>
            <person name="Kuo A."/>
            <person name="Kohler A."/>
            <person name="Daghino S."/>
            <person name="Barry K."/>
            <person name="Choi C."/>
            <person name="Cichocki N."/>
            <person name="Clum A."/>
            <person name="Copeland A."/>
            <person name="Hainaut M."/>
            <person name="Haridas S."/>
            <person name="Labutti K."/>
            <person name="Lindquist E."/>
            <person name="Lipzen A."/>
            <person name="Khouja H.-R."/>
            <person name="Murat C."/>
            <person name="Ohm R."/>
            <person name="Olson A."/>
            <person name="Spatafora J."/>
            <person name="Veneault-Fourrey C."/>
            <person name="Henrissat B."/>
            <person name="Grigoriev I."/>
            <person name="Martin F."/>
            <person name="Perotto S."/>
        </authorList>
    </citation>
    <scope>NUCLEOTIDE SEQUENCE [LARGE SCALE GENOMIC DNA]</scope>
    <source>
        <strain evidence="4 5">F</strain>
    </source>
</reference>
<accession>A0A2J6RUP1</accession>
<feature type="compositionally biased region" description="Gly residues" evidence="1">
    <location>
        <begin position="175"/>
        <end position="185"/>
    </location>
</feature>
<evidence type="ECO:0000313" key="5">
    <source>
        <dbReference type="Proteomes" id="UP000235786"/>
    </source>
</evidence>
<feature type="region of interest" description="Disordered" evidence="1">
    <location>
        <begin position="141"/>
        <end position="192"/>
    </location>
</feature>
<keyword evidence="2" id="KW-0812">Transmembrane</keyword>
<gene>
    <name evidence="4" type="ORF">L207DRAFT_307327</name>
</gene>